<accession>A0A8S4N6B7</accession>
<feature type="non-terminal residue" evidence="2">
    <location>
        <position position="1"/>
    </location>
</feature>
<dbReference type="InterPro" id="IPR003609">
    <property type="entry name" value="Pan_app"/>
</dbReference>
<dbReference type="GO" id="GO:0005615">
    <property type="term" value="C:extracellular space"/>
    <property type="evidence" value="ECO:0007669"/>
    <property type="project" value="TreeGrafter"/>
</dbReference>
<feature type="domain" description="Fibrinogen C-terminal" evidence="1">
    <location>
        <begin position="120"/>
        <end position="335"/>
    </location>
</feature>
<dbReference type="AlphaFoldDB" id="A0A8S4N6B7"/>
<dbReference type="InterPro" id="IPR002181">
    <property type="entry name" value="Fibrinogen_a/b/g_C_dom"/>
</dbReference>
<dbReference type="InterPro" id="IPR050373">
    <property type="entry name" value="Fibrinogen_C-term_domain"/>
</dbReference>
<keyword evidence="3" id="KW-1185">Reference proteome</keyword>
<organism evidence="2 3">
    <name type="scientific">Owenia fusiformis</name>
    <name type="common">Polychaete worm</name>
    <dbReference type="NCBI Taxonomy" id="6347"/>
    <lineage>
        <taxon>Eukaryota</taxon>
        <taxon>Metazoa</taxon>
        <taxon>Spiralia</taxon>
        <taxon>Lophotrochozoa</taxon>
        <taxon>Annelida</taxon>
        <taxon>Polychaeta</taxon>
        <taxon>Sedentaria</taxon>
        <taxon>Canalipalpata</taxon>
        <taxon>Sabellida</taxon>
        <taxon>Oweniida</taxon>
        <taxon>Oweniidae</taxon>
        <taxon>Owenia</taxon>
    </lineage>
</organism>
<dbReference type="InterPro" id="IPR036056">
    <property type="entry name" value="Fibrinogen-like_C"/>
</dbReference>
<name>A0A8S4N6B7_OWEFU</name>
<dbReference type="Proteomes" id="UP000749559">
    <property type="component" value="Unassembled WGS sequence"/>
</dbReference>
<gene>
    <name evidence="2" type="ORF">OFUS_LOCUS3763</name>
</gene>
<dbReference type="Pfam" id="PF00147">
    <property type="entry name" value="Fibrinogen_C"/>
    <property type="match status" value="1"/>
</dbReference>
<dbReference type="PROSITE" id="PS51406">
    <property type="entry name" value="FIBRINOGEN_C_2"/>
    <property type="match status" value="1"/>
</dbReference>
<dbReference type="PANTHER" id="PTHR19143:SF444">
    <property type="entry name" value="PROTEIN SCABROUS"/>
    <property type="match status" value="1"/>
</dbReference>
<dbReference type="SMART" id="SM00186">
    <property type="entry name" value="FBG"/>
    <property type="match status" value="1"/>
</dbReference>
<evidence type="ECO:0000259" key="1">
    <source>
        <dbReference type="PROSITE" id="PS51406"/>
    </source>
</evidence>
<dbReference type="InterPro" id="IPR014716">
    <property type="entry name" value="Fibrinogen_a/b/g_C_1"/>
</dbReference>
<dbReference type="Gene3D" id="3.90.215.10">
    <property type="entry name" value="Gamma Fibrinogen, chain A, domain 1"/>
    <property type="match status" value="1"/>
</dbReference>
<evidence type="ECO:0000313" key="2">
    <source>
        <dbReference type="EMBL" id="CAH1776603.1"/>
    </source>
</evidence>
<evidence type="ECO:0000313" key="3">
    <source>
        <dbReference type="Proteomes" id="UP000749559"/>
    </source>
</evidence>
<comment type="caution">
    <text evidence="2">The sequence shown here is derived from an EMBL/GenBank/DDBJ whole genome shotgun (WGS) entry which is preliminary data.</text>
</comment>
<protein>
    <recommendedName>
        <fullName evidence="1">Fibrinogen C-terminal domain-containing protein</fullName>
    </recommendedName>
</protein>
<reference evidence="2" key="1">
    <citation type="submission" date="2022-03" db="EMBL/GenBank/DDBJ databases">
        <authorList>
            <person name="Martin C."/>
        </authorList>
    </citation>
    <scope>NUCLEOTIDE SEQUENCE</scope>
</reference>
<dbReference type="Pfam" id="PF00024">
    <property type="entry name" value="PAN_1"/>
    <property type="match status" value="1"/>
</dbReference>
<dbReference type="SUPFAM" id="SSF56496">
    <property type="entry name" value="Fibrinogen C-terminal domain-like"/>
    <property type="match status" value="1"/>
</dbReference>
<dbReference type="OrthoDB" id="9990035at2759"/>
<dbReference type="EMBL" id="CAIIXF020000002">
    <property type="protein sequence ID" value="CAH1776603.1"/>
    <property type="molecule type" value="Genomic_DNA"/>
</dbReference>
<dbReference type="PANTHER" id="PTHR19143">
    <property type="entry name" value="FIBRINOGEN/TENASCIN/ANGIOPOEITIN"/>
    <property type="match status" value="1"/>
</dbReference>
<proteinExistence type="predicted"/>
<sequence length="345" mass="39001">KVNIFACQSEEHHLTAFEGFAKMYFRILIFSLFNSALSTHLSVPLARQENFLITRGEKFNTTDLVATLNVSLELECISECLKVITCAGVNFNGNDSKCELIKYKGIISNKTLDADWMSAHIGDYLENGCKALKDRRGDMEIDYYPILLDGSSEPILVLCYDGWTILQHRQDGTLDFNQTLDAYINGFDNGESENWLGLHRIHQITTSAQYVARLSVIDRNGASHFADYQTIHVSDETRNYECTLTDFIMGSVNDGYSILGKIFRTFDFDNDMSCGAQDGGGWWFDDDCSDDVMFNGVYQTNGSQTTGRGIHWGFTNNNGSESFLESTIMVIRKTDYEELFNLDLN</sequence>